<keyword evidence="4" id="KW-1185">Reference proteome</keyword>
<accession>A0A1H3N8K2</accession>
<evidence type="ECO:0000313" key="4">
    <source>
        <dbReference type="Proteomes" id="UP000198921"/>
    </source>
</evidence>
<protein>
    <submittedName>
        <fullName evidence="3">Putative regulatory protein, FmdB family</fullName>
    </submittedName>
</protein>
<gene>
    <name evidence="3" type="ORF">SAMN05660209_03899</name>
</gene>
<dbReference type="RefSeq" id="WP_091159913.1">
    <property type="nucleotide sequence ID" value="NZ_FNOT01000012.1"/>
</dbReference>
<feature type="domain" description="Putative regulatory protein FmdB zinc ribbon" evidence="2">
    <location>
        <begin position="1"/>
        <end position="41"/>
    </location>
</feature>
<proteinExistence type="predicted"/>
<name>A0A1H3N8K2_9ACTN</name>
<evidence type="ECO:0000259" key="2">
    <source>
        <dbReference type="SMART" id="SM00834"/>
    </source>
</evidence>
<dbReference type="Pfam" id="PF09723">
    <property type="entry name" value="Zn_ribbon_8"/>
    <property type="match status" value="1"/>
</dbReference>
<dbReference type="NCBIfam" id="TIGR02605">
    <property type="entry name" value="CxxC_CxxC_SSSS"/>
    <property type="match status" value="1"/>
</dbReference>
<dbReference type="AlphaFoldDB" id="A0A1H3N8K2"/>
<evidence type="ECO:0000313" key="3">
    <source>
        <dbReference type="EMBL" id="SDY85000.1"/>
    </source>
</evidence>
<feature type="compositionally biased region" description="Basic and acidic residues" evidence="1">
    <location>
        <begin position="56"/>
        <end position="68"/>
    </location>
</feature>
<dbReference type="Proteomes" id="UP000198921">
    <property type="component" value="Unassembled WGS sequence"/>
</dbReference>
<organism evidence="3 4">
    <name type="scientific">Geodermatophilus africanus</name>
    <dbReference type="NCBI Taxonomy" id="1137993"/>
    <lineage>
        <taxon>Bacteria</taxon>
        <taxon>Bacillati</taxon>
        <taxon>Actinomycetota</taxon>
        <taxon>Actinomycetes</taxon>
        <taxon>Geodermatophilales</taxon>
        <taxon>Geodermatophilaceae</taxon>
        <taxon>Geodermatophilus</taxon>
    </lineage>
</organism>
<dbReference type="OrthoDB" id="9792898at2"/>
<sequence length="90" mass="9707">MPAYEFRCSRCGPFDLQRPMREATHAASCPTCTRTAPRSYAVRGGVGLTGPLRGAGRADRDRVDRARSGEPTVTGVRTGRRLPRSGGHGH</sequence>
<reference evidence="4" key="1">
    <citation type="submission" date="2016-10" db="EMBL/GenBank/DDBJ databases">
        <authorList>
            <person name="Varghese N."/>
            <person name="Submissions S."/>
        </authorList>
    </citation>
    <scope>NUCLEOTIDE SEQUENCE [LARGE SCALE GENOMIC DNA]</scope>
    <source>
        <strain evidence="4">DSM 45422</strain>
    </source>
</reference>
<feature type="compositionally biased region" description="Basic residues" evidence="1">
    <location>
        <begin position="78"/>
        <end position="90"/>
    </location>
</feature>
<dbReference type="SMART" id="SM00834">
    <property type="entry name" value="CxxC_CXXC_SSSS"/>
    <property type="match status" value="1"/>
</dbReference>
<dbReference type="EMBL" id="FNOT01000012">
    <property type="protein sequence ID" value="SDY85000.1"/>
    <property type="molecule type" value="Genomic_DNA"/>
</dbReference>
<feature type="region of interest" description="Disordered" evidence="1">
    <location>
        <begin position="43"/>
        <end position="90"/>
    </location>
</feature>
<dbReference type="InterPro" id="IPR013429">
    <property type="entry name" value="Regulatory_FmdB_Zinc_ribbon"/>
</dbReference>
<evidence type="ECO:0000256" key="1">
    <source>
        <dbReference type="SAM" id="MobiDB-lite"/>
    </source>
</evidence>